<dbReference type="AlphaFoldDB" id="A0A1G6TVX8"/>
<protein>
    <submittedName>
        <fullName evidence="1">Uncharacterized protein</fullName>
    </submittedName>
</protein>
<sequence length="150" mass="16071">MTRTDPTLLGTVEDVSGATVRVKLGSETVSGLSFIEGHSYRVGQVGGFVRVPMGFVNLYGVISQVGASSVPERLAEVEIHGNRWMTIQLVGEGQVNPELGLIEESFSFLQSAILFIWSLRPISGRFTVGPTTIALCKSGSLRAQAAFQLS</sequence>
<gene>
    <name evidence="1" type="ORF">SAMN05216337_101029</name>
</gene>
<accession>A0A1G6TVX8</accession>
<evidence type="ECO:0000313" key="2">
    <source>
        <dbReference type="Proteomes" id="UP000199245"/>
    </source>
</evidence>
<proteinExistence type="predicted"/>
<reference evidence="1 2" key="1">
    <citation type="submission" date="2016-10" db="EMBL/GenBank/DDBJ databases">
        <authorList>
            <person name="de Groot N.N."/>
        </authorList>
    </citation>
    <scope>NUCLEOTIDE SEQUENCE [LARGE SCALE GENOMIC DNA]</scope>
    <source>
        <strain evidence="1 2">R5</strain>
    </source>
</reference>
<name>A0A1G6TVX8_9BRAD</name>
<organism evidence="1 2">
    <name type="scientific">Bradyrhizobium brasilense</name>
    <dbReference type="NCBI Taxonomy" id="1419277"/>
    <lineage>
        <taxon>Bacteria</taxon>
        <taxon>Pseudomonadati</taxon>
        <taxon>Pseudomonadota</taxon>
        <taxon>Alphaproteobacteria</taxon>
        <taxon>Hyphomicrobiales</taxon>
        <taxon>Nitrobacteraceae</taxon>
        <taxon>Bradyrhizobium</taxon>
    </lineage>
</organism>
<evidence type="ECO:0000313" key="1">
    <source>
        <dbReference type="EMBL" id="SDD33209.1"/>
    </source>
</evidence>
<dbReference type="Proteomes" id="UP000199245">
    <property type="component" value="Unassembled WGS sequence"/>
</dbReference>
<dbReference type="EMBL" id="FMZW01000010">
    <property type="protein sequence ID" value="SDD33209.1"/>
    <property type="molecule type" value="Genomic_DNA"/>
</dbReference>